<dbReference type="Proteomes" id="UP000632766">
    <property type="component" value="Unassembled WGS sequence"/>
</dbReference>
<reference evidence="1 2" key="1">
    <citation type="journal article" date="2021" name="Int. J. Syst. Evol. Microbiol.">
        <title>Amazonocrinis nigriterrae gen. nov., sp. nov., Atlanticothrix silvestris gen. nov., sp. nov. and Dendronalium phyllosphericum gen. nov., sp. nov., nostocacean cyanobacteria from Brazilian environments.</title>
        <authorList>
            <person name="Alvarenga D.O."/>
            <person name="Andreote A.P.D."/>
            <person name="Branco L.H.Z."/>
            <person name="Delbaje E."/>
            <person name="Cruz R.B."/>
            <person name="Varani A.M."/>
            <person name="Fiore M.F."/>
        </authorList>
    </citation>
    <scope>NUCLEOTIDE SEQUENCE [LARGE SCALE GENOMIC DNA]</scope>
    <source>
        <strain evidence="1 2">CENA67</strain>
    </source>
</reference>
<evidence type="ECO:0000313" key="1">
    <source>
        <dbReference type="EMBL" id="MBH8566694.1"/>
    </source>
</evidence>
<protein>
    <submittedName>
        <fullName evidence="1">Uncharacterized protein</fullName>
    </submittedName>
</protein>
<evidence type="ECO:0000313" key="2">
    <source>
        <dbReference type="Proteomes" id="UP000632766"/>
    </source>
</evidence>
<dbReference type="AlphaFoldDB" id="A0A8J7I239"/>
<gene>
    <name evidence="1" type="ORF">I8748_31855</name>
</gene>
<name>A0A8J7I239_9NOST</name>
<dbReference type="RefSeq" id="WP_198128430.1">
    <property type="nucleotide sequence ID" value="NZ_JAECZC010000102.1"/>
</dbReference>
<comment type="caution">
    <text evidence="1">The sequence shown here is derived from an EMBL/GenBank/DDBJ whole genome shotgun (WGS) entry which is preliminary data.</text>
</comment>
<dbReference type="EMBL" id="JAECZC010000102">
    <property type="protein sequence ID" value="MBH8566694.1"/>
    <property type="molecule type" value="Genomic_DNA"/>
</dbReference>
<organism evidence="1 2">
    <name type="scientific">Amazonocrinis nigriterrae CENA67</name>
    <dbReference type="NCBI Taxonomy" id="2794033"/>
    <lineage>
        <taxon>Bacteria</taxon>
        <taxon>Bacillati</taxon>
        <taxon>Cyanobacteriota</taxon>
        <taxon>Cyanophyceae</taxon>
        <taxon>Nostocales</taxon>
        <taxon>Nostocaceae</taxon>
        <taxon>Amazonocrinis</taxon>
        <taxon>Amazonocrinis nigriterrae</taxon>
    </lineage>
</organism>
<sequence>MKDLISRIEYELARRDCNAGELKDTTGASYPEIFTALQRLSSEDKVAYYFLYITPLPTLTYKLKKHFWQF</sequence>
<proteinExistence type="predicted"/>
<keyword evidence="2" id="KW-1185">Reference proteome</keyword>
<accession>A0A8J7I239</accession>